<accession>A0A1I8I607</accession>
<feature type="compositionally biased region" description="Polar residues" evidence="1">
    <location>
        <begin position="56"/>
        <end position="66"/>
    </location>
</feature>
<reference evidence="3" key="1">
    <citation type="submission" date="2016-11" db="UniProtKB">
        <authorList>
            <consortium name="WormBaseParasite"/>
        </authorList>
    </citation>
    <scope>IDENTIFICATION</scope>
</reference>
<protein>
    <submittedName>
        <fullName evidence="3">Uncharacterized protein</fullName>
    </submittedName>
</protein>
<sequence length="100" mass="10193">MQLCSDWASKADGSGGDYHGLLRALTALASGPGGRFRGKAGLVGKMMQLRKGAANVDQQQEQSLNGGDSAVTVEPPPPSTASGETAELAKKSKTCAAMTD</sequence>
<proteinExistence type="predicted"/>
<organism evidence="2 3">
    <name type="scientific">Macrostomum lignano</name>
    <dbReference type="NCBI Taxonomy" id="282301"/>
    <lineage>
        <taxon>Eukaryota</taxon>
        <taxon>Metazoa</taxon>
        <taxon>Spiralia</taxon>
        <taxon>Lophotrochozoa</taxon>
        <taxon>Platyhelminthes</taxon>
        <taxon>Rhabditophora</taxon>
        <taxon>Macrostomorpha</taxon>
        <taxon>Macrostomida</taxon>
        <taxon>Macrostomidae</taxon>
        <taxon>Macrostomum</taxon>
    </lineage>
</organism>
<evidence type="ECO:0000256" key="1">
    <source>
        <dbReference type="SAM" id="MobiDB-lite"/>
    </source>
</evidence>
<feature type="region of interest" description="Disordered" evidence="1">
    <location>
        <begin position="53"/>
        <end position="100"/>
    </location>
</feature>
<evidence type="ECO:0000313" key="3">
    <source>
        <dbReference type="WBParaSite" id="maker-uti_cns_0009986-snap-gene-0.5-mRNA-1"/>
    </source>
</evidence>
<name>A0A1I8I607_9PLAT</name>
<evidence type="ECO:0000313" key="2">
    <source>
        <dbReference type="Proteomes" id="UP000095280"/>
    </source>
</evidence>
<dbReference type="WBParaSite" id="maker-uti_cns_0009986-snap-gene-0.5-mRNA-1">
    <property type="protein sequence ID" value="maker-uti_cns_0009986-snap-gene-0.5-mRNA-1"/>
    <property type="gene ID" value="maker-uti_cns_0009986-snap-gene-0.5"/>
</dbReference>
<keyword evidence="2" id="KW-1185">Reference proteome</keyword>
<dbReference type="Proteomes" id="UP000095280">
    <property type="component" value="Unplaced"/>
</dbReference>
<dbReference type="AlphaFoldDB" id="A0A1I8I607"/>